<organism evidence="2">
    <name type="scientific">Noctiluca scintillans</name>
    <name type="common">Sea sparkle</name>
    <name type="synonym">Red tide dinoflagellate</name>
    <dbReference type="NCBI Taxonomy" id="2966"/>
    <lineage>
        <taxon>Eukaryota</taxon>
        <taxon>Sar</taxon>
        <taxon>Alveolata</taxon>
        <taxon>Dinophyceae</taxon>
        <taxon>Noctilucales</taxon>
        <taxon>Noctilucaceae</taxon>
        <taxon>Noctiluca</taxon>
    </lineage>
</organism>
<feature type="compositionally biased region" description="Acidic residues" evidence="1">
    <location>
        <begin position="82"/>
        <end position="93"/>
    </location>
</feature>
<evidence type="ECO:0000313" key="2">
    <source>
        <dbReference type="EMBL" id="CAD8846944.1"/>
    </source>
</evidence>
<feature type="compositionally biased region" description="Basic and acidic residues" evidence="1">
    <location>
        <begin position="53"/>
        <end position="78"/>
    </location>
</feature>
<gene>
    <name evidence="2" type="ORF">NSCI0253_LOCUS21294</name>
</gene>
<reference evidence="2" key="1">
    <citation type="submission" date="2021-01" db="EMBL/GenBank/DDBJ databases">
        <authorList>
            <person name="Corre E."/>
            <person name="Pelletier E."/>
            <person name="Niang G."/>
            <person name="Scheremetjew M."/>
            <person name="Finn R."/>
            <person name="Kale V."/>
            <person name="Holt S."/>
            <person name="Cochrane G."/>
            <person name="Meng A."/>
            <person name="Brown T."/>
            <person name="Cohen L."/>
        </authorList>
    </citation>
    <scope>NUCLEOTIDE SEQUENCE</scope>
</reference>
<evidence type="ECO:0000256" key="1">
    <source>
        <dbReference type="SAM" id="MobiDB-lite"/>
    </source>
</evidence>
<proteinExistence type="predicted"/>
<dbReference type="EMBL" id="HBFQ01030213">
    <property type="protein sequence ID" value="CAD8846944.1"/>
    <property type="molecule type" value="Transcribed_RNA"/>
</dbReference>
<sequence length="112" mass="12927">MRFKWAEDNQSKILNVQEELLEMLMEPRTCVDSLRGAAKDQRLPSADFAKPPELSHRPSPLEEGRHERKNTYESRELPQDEPPPDDPDLDDEPQTVSRADVQELLARGELHL</sequence>
<name>A0A7S1F6Y3_NOCSC</name>
<feature type="region of interest" description="Disordered" evidence="1">
    <location>
        <begin position="35"/>
        <end position="99"/>
    </location>
</feature>
<protein>
    <submittedName>
        <fullName evidence="2">Uncharacterized protein</fullName>
    </submittedName>
</protein>
<accession>A0A7S1F6Y3</accession>
<dbReference type="AlphaFoldDB" id="A0A7S1F6Y3"/>